<dbReference type="Pfam" id="PF03370">
    <property type="entry name" value="CBM_21"/>
    <property type="match status" value="1"/>
</dbReference>
<evidence type="ECO:0000313" key="2">
    <source>
        <dbReference type="EMBL" id="KAJ2008367.1"/>
    </source>
</evidence>
<protein>
    <recommendedName>
        <fullName evidence="1">CBM21 domain-containing protein</fullName>
    </recommendedName>
</protein>
<organism evidence="2 3">
    <name type="scientific">Coemansia thaxteri</name>
    <dbReference type="NCBI Taxonomy" id="2663907"/>
    <lineage>
        <taxon>Eukaryota</taxon>
        <taxon>Fungi</taxon>
        <taxon>Fungi incertae sedis</taxon>
        <taxon>Zoopagomycota</taxon>
        <taxon>Kickxellomycotina</taxon>
        <taxon>Kickxellomycetes</taxon>
        <taxon>Kickxellales</taxon>
        <taxon>Kickxellaceae</taxon>
        <taxon>Coemansia</taxon>
    </lineage>
</organism>
<evidence type="ECO:0000259" key="1">
    <source>
        <dbReference type="PROSITE" id="PS51159"/>
    </source>
</evidence>
<gene>
    <name evidence="2" type="ORF">H4R26_000223</name>
</gene>
<dbReference type="GO" id="GO:0000164">
    <property type="term" value="C:protein phosphatase type 1 complex"/>
    <property type="evidence" value="ECO:0007669"/>
    <property type="project" value="TreeGrafter"/>
</dbReference>
<dbReference type="GO" id="GO:2001069">
    <property type="term" value="F:glycogen binding"/>
    <property type="evidence" value="ECO:0007669"/>
    <property type="project" value="TreeGrafter"/>
</dbReference>
<accession>A0A9W8BQ85</accession>
<dbReference type="EMBL" id="JANBQF010000006">
    <property type="protein sequence ID" value="KAJ2008367.1"/>
    <property type="molecule type" value="Genomic_DNA"/>
</dbReference>
<name>A0A9W8BQ85_9FUNG</name>
<dbReference type="GO" id="GO:0005979">
    <property type="term" value="P:regulation of glycogen biosynthetic process"/>
    <property type="evidence" value="ECO:0007669"/>
    <property type="project" value="TreeGrafter"/>
</dbReference>
<dbReference type="OrthoDB" id="1881at2759"/>
<dbReference type="AlphaFoldDB" id="A0A9W8BQ85"/>
<sequence>MYIPASTSLFPSSRSSGADVGGRCSPLASVTAVEAAGRPHAGLTLRLQSAARKKTAAAAAAAAAPPAIVRNNSGEIVRPCLRRRAATEGAGVPRFVHFGADLECVRWFLKAQSPREASEDARPAERECGEDARLRLTAVRRPAPSYAVFEAAAVVLERVELDGLALRGTVKVHNVAFEKRVVVRYSFDQWRTAHEALAEFSRALAPPQAGRPGVDRFAFAVALPVAQLALPATVALCVRYAAAGREHWDNNAGANYLFRLAAPAAPAIADDDDDDVGLRAPRRLSFAAPESAAVSPPPAPSHADTRRYMEQSAARFGAAHMAGSNLAAHAPECLAPPAYDAPALPLFRDMAWCGEWASPYSSPSLSSFSSPYSSPAGVALPPARSASPMRTGSPIHLAVFGPASDAASSSPAVRAGSSPLAWSRSSAASALLC</sequence>
<dbReference type="InterPro" id="IPR005036">
    <property type="entry name" value="CBM21_dom"/>
</dbReference>
<feature type="domain" description="CBM21" evidence="1">
    <location>
        <begin position="146"/>
        <end position="259"/>
    </location>
</feature>
<dbReference type="InterPro" id="IPR038175">
    <property type="entry name" value="CBM21_dom_sf"/>
</dbReference>
<comment type="caution">
    <text evidence="2">The sequence shown here is derived from an EMBL/GenBank/DDBJ whole genome shotgun (WGS) entry which is preliminary data.</text>
</comment>
<dbReference type="GO" id="GO:0008157">
    <property type="term" value="F:protein phosphatase 1 binding"/>
    <property type="evidence" value="ECO:0007669"/>
    <property type="project" value="TreeGrafter"/>
</dbReference>
<dbReference type="Proteomes" id="UP001150907">
    <property type="component" value="Unassembled WGS sequence"/>
</dbReference>
<dbReference type="PANTHER" id="PTHR12307">
    <property type="entry name" value="PROTEIN PHOSPHATASE 1 REGULATORY SUBUNIT"/>
    <property type="match status" value="1"/>
</dbReference>
<dbReference type="Gene3D" id="2.60.40.2440">
    <property type="entry name" value="Carbohydrate binding type-21 domain"/>
    <property type="match status" value="1"/>
</dbReference>
<dbReference type="PROSITE" id="PS51159">
    <property type="entry name" value="CBM21"/>
    <property type="match status" value="1"/>
</dbReference>
<dbReference type="PANTHER" id="PTHR12307:SF36">
    <property type="entry name" value="GLYCOGEN-BINDING SUBUNIT 76A"/>
    <property type="match status" value="1"/>
</dbReference>
<reference evidence="2" key="1">
    <citation type="submission" date="2022-07" db="EMBL/GenBank/DDBJ databases">
        <title>Phylogenomic reconstructions and comparative analyses of Kickxellomycotina fungi.</title>
        <authorList>
            <person name="Reynolds N.K."/>
            <person name="Stajich J.E."/>
            <person name="Barry K."/>
            <person name="Grigoriev I.V."/>
            <person name="Crous P."/>
            <person name="Smith M.E."/>
        </authorList>
    </citation>
    <scope>NUCLEOTIDE SEQUENCE</scope>
    <source>
        <strain evidence="2">IMI 214461</strain>
    </source>
</reference>
<proteinExistence type="predicted"/>
<keyword evidence="3" id="KW-1185">Reference proteome</keyword>
<evidence type="ECO:0000313" key="3">
    <source>
        <dbReference type="Proteomes" id="UP001150907"/>
    </source>
</evidence>
<dbReference type="InterPro" id="IPR050782">
    <property type="entry name" value="PP1_regulatory_subunit_3"/>
</dbReference>